<dbReference type="EMBL" id="ML170157">
    <property type="protein sequence ID" value="TDL28978.1"/>
    <property type="molecule type" value="Genomic_DNA"/>
</dbReference>
<dbReference type="PANTHER" id="PTHR28136">
    <property type="entry name" value="NUCLEUS EXPORT PROTEIN BRR6"/>
    <property type="match status" value="1"/>
</dbReference>
<feature type="transmembrane region" description="Helical" evidence="2">
    <location>
        <begin position="333"/>
        <end position="354"/>
    </location>
</feature>
<dbReference type="GO" id="GO:0055088">
    <property type="term" value="P:lipid homeostasis"/>
    <property type="evidence" value="ECO:0007669"/>
    <property type="project" value="InterPro"/>
</dbReference>
<dbReference type="GO" id="GO:0031965">
    <property type="term" value="C:nuclear membrane"/>
    <property type="evidence" value="ECO:0007669"/>
    <property type="project" value="InterPro"/>
</dbReference>
<feature type="compositionally biased region" description="Basic and acidic residues" evidence="1">
    <location>
        <begin position="412"/>
        <end position="421"/>
    </location>
</feature>
<reference evidence="4 5" key="1">
    <citation type="submission" date="2018-06" db="EMBL/GenBank/DDBJ databases">
        <title>A transcriptomic atlas of mushroom development highlights an independent origin of complex multicellularity.</title>
        <authorList>
            <consortium name="DOE Joint Genome Institute"/>
            <person name="Krizsan K."/>
            <person name="Almasi E."/>
            <person name="Merenyi Z."/>
            <person name="Sahu N."/>
            <person name="Viragh M."/>
            <person name="Koszo T."/>
            <person name="Mondo S."/>
            <person name="Kiss B."/>
            <person name="Balint B."/>
            <person name="Kues U."/>
            <person name="Barry K."/>
            <person name="Hegedus J.C."/>
            <person name="Henrissat B."/>
            <person name="Johnson J."/>
            <person name="Lipzen A."/>
            <person name="Ohm R."/>
            <person name="Nagy I."/>
            <person name="Pangilinan J."/>
            <person name="Yan J."/>
            <person name="Xiong Y."/>
            <person name="Grigoriev I.V."/>
            <person name="Hibbett D.S."/>
            <person name="Nagy L.G."/>
        </authorList>
    </citation>
    <scope>NUCLEOTIDE SEQUENCE [LARGE SCALE GENOMIC DNA]</scope>
    <source>
        <strain evidence="4 5">SZMC22713</strain>
    </source>
</reference>
<feature type="domain" description="Brl1/Brr6" evidence="3">
    <location>
        <begin position="223"/>
        <end position="355"/>
    </location>
</feature>
<keyword evidence="2" id="KW-1133">Transmembrane helix</keyword>
<feature type="compositionally biased region" description="Basic residues" evidence="1">
    <location>
        <begin position="157"/>
        <end position="170"/>
    </location>
</feature>
<evidence type="ECO:0000313" key="5">
    <source>
        <dbReference type="Proteomes" id="UP000294933"/>
    </source>
</evidence>
<keyword evidence="2" id="KW-0812">Transmembrane</keyword>
<gene>
    <name evidence="4" type="ORF">BD410DRAFT_818380</name>
</gene>
<dbReference type="Pfam" id="PF10104">
    <property type="entry name" value="Brr6_like_C_C"/>
    <property type="match status" value="1"/>
</dbReference>
<dbReference type="InterPro" id="IPR018767">
    <property type="entry name" value="Brl1/Brr6_dom"/>
</dbReference>
<dbReference type="VEuPathDB" id="FungiDB:BD410DRAFT_818380"/>
<keyword evidence="5" id="KW-1185">Reference proteome</keyword>
<keyword evidence="2" id="KW-0472">Membrane</keyword>
<proteinExistence type="predicted"/>
<dbReference type="SMART" id="SM01042">
    <property type="entry name" value="Brr6_like_C_C"/>
    <property type="match status" value="1"/>
</dbReference>
<evidence type="ECO:0000259" key="3">
    <source>
        <dbReference type="SMART" id="SM01042"/>
    </source>
</evidence>
<evidence type="ECO:0000313" key="4">
    <source>
        <dbReference type="EMBL" id="TDL28978.1"/>
    </source>
</evidence>
<dbReference type="PANTHER" id="PTHR28136:SF1">
    <property type="entry name" value="NUCLEUS EXPORT PROTEIN BRL1"/>
    <property type="match status" value="1"/>
</dbReference>
<feature type="compositionally biased region" description="Acidic residues" evidence="1">
    <location>
        <begin position="182"/>
        <end position="191"/>
    </location>
</feature>
<feature type="region of interest" description="Disordered" evidence="1">
    <location>
        <begin position="86"/>
        <end position="197"/>
    </location>
</feature>
<evidence type="ECO:0000256" key="2">
    <source>
        <dbReference type="SAM" id="Phobius"/>
    </source>
</evidence>
<dbReference type="Proteomes" id="UP000294933">
    <property type="component" value="Unassembled WGS sequence"/>
</dbReference>
<accession>A0A4Y7QNU6</accession>
<dbReference type="InterPro" id="IPR040202">
    <property type="entry name" value="Brl1/Brr6"/>
</dbReference>
<sequence length="421" mass="47022">MSSSFGRGRSTEAPMSGIEFTNRANTIPAWRRDAEQDDPNTPLKRTYSIANPPPSPFNPKKNNEARPLVGDNATYLFRPQIPSNILASSSQPSFGWSSQPGFTSTAPDTPEVDMRDVDHTSPSSTLPGTHVELVREGNEKSESPETRLTSNAAVRRLERKRRNATGRSRSRLGGSRSRLAEDSSDEDENSDDERSFITRKTSNHYTLNVPGPVMHKSETPYILLGYLQFAFNLSLILVFLYLLVQFILTVQRDVEQRVSEYSMEILQEISTCTTQYRTNLCATNPIPAMTHQCAAWETCMSRDPSVVGRAKVGAEMLAEVVNGFVEPISWKTLVFTLSSLAFMTVFVNALLSLYRSKLHKEALPASPNPHSGQLHLPMQPQFAIPPYGYVPGPMMWRPEDEAVQTPSRRRRLENGEAAKVT</sequence>
<protein>
    <recommendedName>
        <fullName evidence="3">Brl1/Brr6 domain-containing protein</fullName>
    </recommendedName>
</protein>
<name>A0A4Y7QNU6_9AGAM</name>
<feature type="compositionally biased region" description="Low complexity" evidence="1">
    <location>
        <begin position="88"/>
        <end position="101"/>
    </location>
</feature>
<organism evidence="4 5">
    <name type="scientific">Rickenella mellea</name>
    <dbReference type="NCBI Taxonomy" id="50990"/>
    <lineage>
        <taxon>Eukaryota</taxon>
        <taxon>Fungi</taxon>
        <taxon>Dikarya</taxon>
        <taxon>Basidiomycota</taxon>
        <taxon>Agaricomycotina</taxon>
        <taxon>Agaricomycetes</taxon>
        <taxon>Hymenochaetales</taxon>
        <taxon>Rickenellaceae</taxon>
        <taxon>Rickenella</taxon>
    </lineage>
</organism>
<feature type="region of interest" description="Disordered" evidence="1">
    <location>
        <begin position="1"/>
        <end position="73"/>
    </location>
</feature>
<feature type="region of interest" description="Disordered" evidence="1">
    <location>
        <begin position="399"/>
        <end position="421"/>
    </location>
</feature>
<dbReference type="GO" id="GO:0006998">
    <property type="term" value="P:nuclear envelope organization"/>
    <property type="evidence" value="ECO:0007669"/>
    <property type="project" value="InterPro"/>
</dbReference>
<dbReference type="AlphaFoldDB" id="A0A4Y7QNU6"/>
<feature type="compositionally biased region" description="Basic and acidic residues" evidence="1">
    <location>
        <begin position="132"/>
        <end position="145"/>
    </location>
</feature>
<evidence type="ECO:0000256" key="1">
    <source>
        <dbReference type="SAM" id="MobiDB-lite"/>
    </source>
</evidence>
<feature type="transmembrane region" description="Helical" evidence="2">
    <location>
        <begin position="223"/>
        <end position="248"/>
    </location>
</feature>
<dbReference type="OrthoDB" id="5961at2759"/>